<organism evidence="1 2">
    <name type="scientific">Bacillus mobilis</name>
    <dbReference type="NCBI Taxonomy" id="2026190"/>
    <lineage>
        <taxon>Bacteria</taxon>
        <taxon>Bacillati</taxon>
        <taxon>Bacillota</taxon>
        <taxon>Bacilli</taxon>
        <taxon>Bacillales</taxon>
        <taxon>Bacillaceae</taxon>
        <taxon>Bacillus</taxon>
        <taxon>Bacillus cereus group</taxon>
    </lineage>
</organism>
<evidence type="ECO:0000313" key="2">
    <source>
        <dbReference type="Proteomes" id="UP000194439"/>
    </source>
</evidence>
<dbReference type="AlphaFoldDB" id="A0A1Y5ZAS9"/>
<sequence length="73" mass="8250">MEQGILDGNQQHVVEINWPELAGIYEVEFNEMWGSSTLSFDKVNSNISTRKIDNTTHVIDINGKTPEARSKCL</sequence>
<proteinExistence type="predicted"/>
<evidence type="ECO:0000313" key="1">
    <source>
        <dbReference type="EMBL" id="SMD83508.1"/>
    </source>
</evidence>
<accession>A0A1Y5ZAS9</accession>
<dbReference type="Proteomes" id="UP000194439">
    <property type="component" value="Unassembled WGS sequence"/>
</dbReference>
<protein>
    <submittedName>
        <fullName evidence="1">Uncharacterized protein</fullName>
    </submittedName>
</protein>
<name>A0A1Y5ZAS9_9BACI</name>
<reference evidence="2" key="1">
    <citation type="submission" date="2017-04" db="EMBL/GenBank/DDBJ databases">
        <authorList>
            <person name="Criscuolo A."/>
        </authorList>
    </citation>
    <scope>NUCLEOTIDE SEQUENCE [LARGE SCALE GENOMIC DNA]</scope>
</reference>
<dbReference type="EMBL" id="FWZD01000037">
    <property type="protein sequence ID" value="SMD83508.1"/>
    <property type="molecule type" value="Genomic_DNA"/>
</dbReference>
<dbReference type="Gene3D" id="3.30.870.10">
    <property type="entry name" value="Endonuclease Chain A"/>
    <property type="match status" value="1"/>
</dbReference>
<gene>
    <name evidence="1" type="ORF">BACERE00185_01286</name>
</gene>